<gene>
    <name evidence="1" type="ORF">RGB73_15990</name>
</gene>
<name>A0ABY9SWQ1_BREBE</name>
<accession>A0ABY9SWQ1</accession>
<keyword evidence="2" id="KW-1185">Reference proteome</keyword>
<reference evidence="1 2" key="1">
    <citation type="submission" date="2023-09" db="EMBL/GenBank/DDBJ databases">
        <title>Complete Genome and Methylome dissection of Bacillus brevis NEB573 original source of BbsI restriction endonuclease.</title>
        <authorList>
            <person name="Fomenkov A."/>
            <person name="Roberts R.D."/>
        </authorList>
    </citation>
    <scope>NUCLEOTIDE SEQUENCE [LARGE SCALE GENOMIC DNA]</scope>
    <source>
        <strain evidence="1 2">NEB573</strain>
    </source>
</reference>
<dbReference type="EMBL" id="CP134050">
    <property type="protein sequence ID" value="WNC12241.1"/>
    <property type="molecule type" value="Genomic_DNA"/>
</dbReference>
<dbReference type="Gene3D" id="3.90.79.10">
    <property type="entry name" value="Nucleoside Triphosphate Pyrophosphohydrolase"/>
    <property type="match status" value="1"/>
</dbReference>
<dbReference type="RefSeq" id="WP_310763512.1">
    <property type="nucleotide sequence ID" value="NZ_CP134050.1"/>
</dbReference>
<dbReference type="SUPFAM" id="SSF55811">
    <property type="entry name" value="Nudix"/>
    <property type="match status" value="1"/>
</dbReference>
<sequence length="177" mass="19397">MVDGRFPFQVGPTRAGNALGVVRLGGHREGKETGWQCAAREAYEEATLHITAIRPPATYWYATASSGYPALLEDTWPAAEIEPILVGRHLNRSQITPIYLAVSNDTPVPAHETKGLLLLAPADIARIVGKGMTLGQYLNAGGKAIMQEELPLHLRLEPFPHLKLLQWVLQKHPGILQ</sequence>
<evidence type="ECO:0000313" key="1">
    <source>
        <dbReference type="EMBL" id="WNC12241.1"/>
    </source>
</evidence>
<dbReference type="Proteomes" id="UP001256827">
    <property type="component" value="Chromosome"/>
</dbReference>
<dbReference type="GO" id="GO:0016787">
    <property type="term" value="F:hydrolase activity"/>
    <property type="evidence" value="ECO:0007669"/>
    <property type="project" value="UniProtKB-KW"/>
</dbReference>
<proteinExistence type="predicted"/>
<dbReference type="InterPro" id="IPR015797">
    <property type="entry name" value="NUDIX_hydrolase-like_dom_sf"/>
</dbReference>
<dbReference type="InterPro" id="IPR020084">
    <property type="entry name" value="NUDIX_hydrolase_CS"/>
</dbReference>
<evidence type="ECO:0000313" key="2">
    <source>
        <dbReference type="Proteomes" id="UP001256827"/>
    </source>
</evidence>
<organism evidence="1 2">
    <name type="scientific">Brevibacillus brevis</name>
    <name type="common">Bacillus brevis</name>
    <dbReference type="NCBI Taxonomy" id="1393"/>
    <lineage>
        <taxon>Bacteria</taxon>
        <taxon>Bacillati</taxon>
        <taxon>Bacillota</taxon>
        <taxon>Bacilli</taxon>
        <taxon>Bacillales</taxon>
        <taxon>Paenibacillaceae</taxon>
        <taxon>Brevibacillus</taxon>
    </lineage>
</organism>
<protein>
    <submittedName>
        <fullName evidence="1">NUDIX hydrolase</fullName>
    </submittedName>
</protein>
<keyword evidence="1" id="KW-0378">Hydrolase</keyword>
<dbReference type="PROSITE" id="PS00893">
    <property type="entry name" value="NUDIX_BOX"/>
    <property type="match status" value="1"/>
</dbReference>